<keyword evidence="2" id="KW-1185">Reference proteome</keyword>
<dbReference type="Proteomes" id="UP001449795">
    <property type="component" value="Chromosome"/>
</dbReference>
<dbReference type="EMBL" id="CP152276">
    <property type="protein sequence ID" value="XAE41105.1"/>
    <property type="molecule type" value="Genomic_DNA"/>
</dbReference>
<evidence type="ECO:0000313" key="2">
    <source>
        <dbReference type="Proteomes" id="UP001449795"/>
    </source>
</evidence>
<proteinExistence type="predicted"/>
<evidence type="ECO:0000313" key="1">
    <source>
        <dbReference type="EMBL" id="XAE41105.1"/>
    </source>
</evidence>
<gene>
    <name evidence="1" type="ORF">AAC691_12290</name>
</gene>
<protein>
    <submittedName>
        <fullName evidence="1">CopG family transcriptional regulator</fullName>
    </submittedName>
</protein>
<name>A0ABZ3D090_9PROT</name>
<reference evidence="1 2" key="1">
    <citation type="submission" date="2024-04" db="EMBL/GenBank/DDBJ databases">
        <title>Complete genome sequence of Nguyenibacter vanlangesis HBCM-1154, a strain capable of nitrogen fixation, IAA production, and phosphorus solubilization isolated from sugarcane soil.</title>
        <authorList>
            <person name="MY HANH P."/>
        </authorList>
    </citation>
    <scope>NUCLEOTIDE SEQUENCE [LARGE SCALE GENOMIC DNA]</scope>
    <source>
        <strain evidence="1 2">HBCM 1154</strain>
    </source>
</reference>
<dbReference type="RefSeq" id="WP_342627100.1">
    <property type="nucleotide sequence ID" value="NZ_CP152276.1"/>
</dbReference>
<sequence>MSRPRRKQQMTVYLDPDLAKTVGDLATRRHQSQSMVVETALAAFLSPEQGGGEGAVGRRLERVDRRLGRIERDLGISVETLALFIRFWLLTTPALPEPAAAARAQASARYEQFIETLARRMSTGRRLHEELDQDTPPSP</sequence>
<organism evidence="1 2">
    <name type="scientific">Nguyenibacter vanlangensis</name>
    <dbReference type="NCBI Taxonomy" id="1216886"/>
    <lineage>
        <taxon>Bacteria</taxon>
        <taxon>Pseudomonadati</taxon>
        <taxon>Pseudomonadota</taxon>
        <taxon>Alphaproteobacteria</taxon>
        <taxon>Acetobacterales</taxon>
        <taxon>Acetobacteraceae</taxon>
        <taxon>Nguyenibacter</taxon>
    </lineage>
</organism>
<accession>A0ABZ3D090</accession>